<comment type="similarity">
    <text evidence="2 5">Belongs to the acyl-CoA dehydrogenase family.</text>
</comment>
<keyword evidence="4 5" id="KW-0274">FAD</keyword>
<dbReference type="Pfam" id="PF00441">
    <property type="entry name" value="Acyl-CoA_dh_1"/>
    <property type="match status" value="1"/>
</dbReference>
<dbReference type="Gene3D" id="1.10.540.10">
    <property type="entry name" value="Acyl-CoA dehydrogenase/oxidase, N-terminal domain"/>
    <property type="match status" value="1"/>
</dbReference>
<evidence type="ECO:0000259" key="7">
    <source>
        <dbReference type="Pfam" id="PF00441"/>
    </source>
</evidence>
<keyword evidence="3 5" id="KW-0285">Flavoprotein</keyword>
<evidence type="ECO:0000256" key="5">
    <source>
        <dbReference type="RuleBase" id="RU362125"/>
    </source>
</evidence>
<dbReference type="InterPro" id="IPR037069">
    <property type="entry name" value="AcylCoA_DH/ox_N_sf"/>
</dbReference>
<evidence type="ECO:0000313" key="10">
    <source>
        <dbReference type="Proteomes" id="UP001500622"/>
    </source>
</evidence>
<dbReference type="Pfam" id="PF02770">
    <property type="entry name" value="Acyl-CoA_dh_M"/>
    <property type="match status" value="1"/>
</dbReference>
<dbReference type="InterPro" id="IPR045008">
    <property type="entry name" value="ACX4-like"/>
</dbReference>
<evidence type="ECO:0000256" key="3">
    <source>
        <dbReference type="ARBA" id="ARBA00022630"/>
    </source>
</evidence>
<dbReference type="InterPro" id="IPR006091">
    <property type="entry name" value="Acyl-CoA_Oxase/DH_mid-dom"/>
</dbReference>
<dbReference type="InterPro" id="IPR009100">
    <property type="entry name" value="AcylCoA_DH/oxidase_NM_dom_sf"/>
</dbReference>
<evidence type="ECO:0000256" key="4">
    <source>
        <dbReference type="ARBA" id="ARBA00022827"/>
    </source>
</evidence>
<dbReference type="Proteomes" id="UP001500622">
    <property type="component" value="Unassembled WGS sequence"/>
</dbReference>
<dbReference type="InterPro" id="IPR006089">
    <property type="entry name" value="Acyl-CoA_DH_CS"/>
</dbReference>
<evidence type="ECO:0000256" key="2">
    <source>
        <dbReference type="ARBA" id="ARBA00009347"/>
    </source>
</evidence>
<feature type="domain" description="Acyl-CoA dehydrogenase/oxidase C-terminal" evidence="7">
    <location>
        <begin position="267"/>
        <end position="408"/>
    </location>
</feature>
<accession>A0ABP8KYF6</accession>
<keyword evidence="5" id="KW-0560">Oxidoreductase</keyword>
<reference evidence="10" key="1">
    <citation type="journal article" date="2019" name="Int. J. Syst. Evol. Microbiol.">
        <title>The Global Catalogue of Microorganisms (GCM) 10K type strain sequencing project: providing services to taxonomists for standard genome sequencing and annotation.</title>
        <authorList>
            <consortium name="The Broad Institute Genomics Platform"/>
            <consortium name="The Broad Institute Genome Sequencing Center for Infectious Disease"/>
            <person name="Wu L."/>
            <person name="Ma J."/>
        </authorList>
    </citation>
    <scope>NUCLEOTIDE SEQUENCE [LARGE SCALE GENOMIC DNA]</scope>
    <source>
        <strain evidence="10">JCM 17810</strain>
    </source>
</reference>
<dbReference type="RefSeq" id="WP_345215154.1">
    <property type="nucleotide sequence ID" value="NZ_BAABGN010000002.1"/>
</dbReference>
<proteinExistence type="inferred from homology"/>
<evidence type="ECO:0000259" key="8">
    <source>
        <dbReference type="Pfam" id="PF02770"/>
    </source>
</evidence>
<dbReference type="PROSITE" id="PS00073">
    <property type="entry name" value="ACYL_COA_DH_2"/>
    <property type="match status" value="1"/>
</dbReference>
<keyword evidence="10" id="KW-1185">Reference proteome</keyword>
<dbReference type="InterPro" id="IPR009075">
    <property type="entry name" value="AcylCo_DH/oxidase_C"/>
</dbReference>
<evidence type="ECO:0000313" key="9">
    <source>
        <dbReference type="EMBL" id="GAA4418271.1"/>
    </source>
</evidence>
<evidence type="ECO:0000256" key="6">
    <source>
        <dbReference type="SAM" id="MobiDB-lite"/>
    </source>
</evidence>
<dbReference type="Gene3D" id="1.20.140.10">
    <property type="entry name" value="Butyryl-CoA Dehydrogenase, subunit A, domain 3"/>
    <property type="match status" value="1"/>
</dbReference>
<name>A0ABP8KYF6_9MICO</name>
<dbReference type="SUPFAM" id="SSF56645">
    <property type="entry name" value="Acyl-CoA dehydrogenase NM domain-like"/>
    <property type="match status" value="1"/>
</dbReference>
<dbReference type="InterPro" id="IPR046373">
    <property type="entry name" value="Acyl-CoA_Oxase/DH_mid-dom_sf"/>
</dbReference>
<feature type="domain" description="Acyl-CoA oxidase/dehydrogenase middle" evidence="8">
    <location>
        <begin position="157"/>
        <end position="247"/>
    </location>
</feature>
<feature type="region of interest" description="Disordered" evidence="6">
    <location>
        <begin position="71"/>
        <end position="96"/>
    </location>
</feature>
<dbReference type="InterPro" id="IPR036250">
    <property type="entry name" value="AcylCo_DH-like_C"/>
</dbReference>
<dbReference type="Gene3D" id="2.40.110.10">
    <property type="entry name" value="Butyryl-CoA Dehydrogenase, subunit A, domain 2"/>
    <property type="match status" value="1"/>
</dbReference>
<evidence type="ECO:0000256" key="1">
    <source>
        <dbReference type="ARBA" id="ARBA00001974"/>
    </source>
</evidence>
<comment type="cofactor">
    <cofactor evidence="1 5">
        <name>FAD</name>
        <dbReference type="ChEBI" id="CHEBI:57692"/>
    </cofactor>
</comment>
<protein>
    <submittedName>
        <fullName evidence="9">Acyl-CoA dehydrogenase family protein</fullName>
    </submittedName>
</protein>
<dbReference type="PANTHER" id="PTHR43188:SF1">
    <property type="entry name" value="ACYL-COA DEHYDROGENASE"/>
    <property type="match status" value="1"/>
</dbReference>
<dbReference type="PANTHER" id="PTHR43188">
    <property type="entry name" value="ACYL-COENZYME A OXIDASE"/>
    <property type="match status" value="1"/>
</dbReference>
<dbReference type="SUPFAM" id="SSF47203">
    <property type="entry name" value="Acyl-CoA dehydrogenase C-terminal domain-like"/>
    <property type="match status" value="1"/>
</dbReference>
<gene>
    <name evidence="9" type="ORF">GCM10023169_07650</name>
</gene>
<comment type="caution">
    <text evidence="9">The sequence shown here is derived from an EMBL/GenBank/DDBJ whole genome shotgun (WGS) entry which is preliminary data.</text>
</comment>
<sequence length="416" mass="45132">MTTAPDETRLYGDVDPYCYELLLTDPERAALARLRAVLDRDVKPLVNDLWDRGEYSSSILEPLAALRLMDPVGHDGGSSGPATAQPDPVDGVSPPEESRALFRGFRTFEIARTDVSTAVVYSGHVTLFRNTVLLGGSPEQVAELDADMRTFALTGVFALTEPDHGSDVARGLETTARREGDEWVLTGAKRWIGGAAQADMLAVMARDEADGQVKAFLVDRADGGVRIEKIRRKASLRIVDNGHVTFDGARVPESRRLQRVNSFADVNRLLRSMRTDVSWMATGAQAGAFRAAVRYTGERQQFGRPVARFQLVQDKLATMLGNLTASLGMAVRLSQLADSGGFSDADAAMAKAWIARRARETVALAREVCGGNGITLDTDVARFFADAESIYTFEGTNEVNQLVVGRSITGLSAFVD</sequence>
<dbReference type="EMBL" id="BAABGN010000002">
    <property type="protein sequence ID" value="GAA4418271.1"/>
    <property type="molecule type" value="Genomic_DNA"/>
</dbReference>
<organism evidence="9 10">
    <name type="scientific">Georgenia halophila</name>
    <dbReference type="NCBI Taxonomy" id="620889"/>
    <lineage>
        <taxon>Bacteria</taxon>
        <taxon>Bacillati</taxon>
        <taxon>Actinomycetota</taxon>
        <taxon>Actinomycetes</taxon>
        <taxon>Micrococcales</taxon>
        <taxon>Bogoriellaceae</taxon>
        <taxon>Georgenia</taxon>
    </lineage>
</organism>